<evidence type="ECO:0000256" key="4">
    <source>
        <dbReference type="ARBA" id="ARBA00023002"/>
    </source>
</evidence>
<accession>A0ABY8UVW4</accession>
<dbReference type="RefSeq" id="WP_231416836.1">
    <property type="nucleotide sequence ID" value="NZ_CP126446.1"/>
</dbReference>
<dbReference type="GO" id="GO:0051213">
    <property type="term" value="F:dioxygenase activity"/>
    <property type="evidence" value="ECO:0007669"/>
    <property type="project" value="UniProtKB-KW"/>
</dbReference>
<evidence type="ECO:0000256" key="1">
    <source>
        <dbReference type="ARBA" id="ARBA00006622"/>
    </source>
</evidence>
<comment type="similarity">
    <text evidence="1">Belongs to the cysteine dioxygenase family.</text>
</comment>
<dbReference type="CDD" id="cd10548">
    <property type="entry name" value="cupin_CDO"/>
    <property type="match status" value="1"/>
</dbReference>
<dbReference type="Pfam" id="PF05995">
    <property type="entry name" value="CDO_I"/>
    <property type="match status" value="1"/>
</dbReference>
<keyword evidence="2" id="KW-0479">Metal-binding</keyword>
<protein>
    <submittedName>
        <fullName evidence="6">Cysteine dioxygenase family protein</fullName>
    </submittedName>
</protein>
<dbReference type="InterPro" id="IPR014710">
    <property type="entry name" value="RmlC-like_jellyroll"/>
</dbReference>
<dbReference type="PANTHER" id="PTHR12918">
    <property type="entry name" value="CYSTEINE DIOXYGENASE"/>
    <property type="match status" value="1"/>
</dbReference>
<dbReference type="SUPFAM" id="SSF51182">
    <property type="entry name" value="RmlC-like cupins"/>
    <property type="match status" value="1"/>
</dbReference>
<dbReference type="InterPro" id="IPR011051">
    <property type="entry name" value="RmlC_Cupin_sf"/>
</dbReference>
<dbReference type="InterPro" id="IPR010300">
    <property type="entry name" value="CDO_1"/>
</dbReference>
<dbReference type="Proteomes" id="UP001236652">
    <property type="component" value="Chromosome"/>
</dbReference>
<proteinExistence type="inferred from homology"/>
<dbReference type="PANTHER" id="PTHR12918:SF1">
    <property type="entry name" value="CYSTEINE DIOXYGENASE TYPE 1"/>
    <property type="match status" value="1"/>
</dbReference>
<keyword evidence="3 6" id="KW-0223">Dioxygenase</keyword>
<name>A0ABY8UVW4_9BACI</name>
<keyword evidence="4" id="KW-0560">Oxidoreductase</keyword>
<evidence type="ECO:0000256" key="3">
    <source>
        <dbReference type="ARBA" id="ARBA00022964"/>
    </source>
</evidence>
<gene>
    <name evidence="6" type="ORF">QNI29_12470</name>
</gene>
<keyword evidence="7" id="KW-1185">Reference proteome</keyword>
<sequence length="184" mass="21234">MEWKERMETLLKPLTSPSKEELRRVLQELNTTVKDVEAELGDPDGKPYYRKLLFHNKEVELLVMNWSDLECSPHNHGNSYGWIHVLNGKTEHTVYEVQDGKVPRAIFEEQRGAGEFLYAPVKGVHRMKDDQKSGLITLHLYAPPIKDMVVYDLKACAACVVSEDCGAWWPEETRQRVKELKLKA</sequence>
<evidence type="ECO:0000256" key="2">
    <source>
        <dbReference type="ARBA" id="ARBA00022723"/>
    </source>
</evidence>
<evidence type="ECO:0000313" key="6">
    <source>
        <dbReference type="EMBL" id="WIF96565.1"/>
    </source>
</evidence>
<dbReference type="Gene3D" id="2.60.120.10">
    <property type="entry name" value="Jelly Rolls"/>
    <property type="match status" value="1"/>
</dbReference>
<reference evidence="6 7" key="1">
    <citation type="submission" date="2023-05" db="EMBL/GenBank/DDBJ databases">
        <title>Comparative genomics reveals the evidence of polycyclic aromatic hydrocarbons degradation in moderately halophilic genus Pontibacillus.</title>
        <authorList>
            <person name="Yang H."/>
            <person name="Qian Z."/>
        </authorList>
    </citation>
    <scope>NUCLEOTIDE SEQUENCE [LARGE SCALE GENOMIC DNA]</scope>
    <source>
        <strain evidence="7">HN14</strain>
    </source>
</reference>
<dbReference type="EMBL" id="CP126446">
    <property type="protein sequence ID" value="WIF96565.1"/>
    <property type="molecule type" value="Genomic_DNA"/>
</dbReference>
<organism evidence="6 7">
    <name type="scientific">Pontibacillus chungwhensis</name>
    <dbReference type="NCBI Taxonomy" id="265426"/>
    <lineage>
        <taxon>Bacteria</taxon>
        <taxon>Bacillati</taxon>
        <taxon>Bacillota</taxon>
        <taxon>Bacilli</taxon>
        <taxon>Bacillales</taxon>
        <taxon>Bacillaceae</taxon>
        <taxon>Pontibacillus</taxon>
    </lineage>
</organism>
<evidence type="ECO:0000313" key="7">
    <source>
        <dbReference type="Proteomes" id="UP001236652"/>
    </source>
</evidence>
<evidence type="ECO:0000256" key="5">
    <source>
        <dbReference type="ARBA" id="ARBA00023004"/>
    </source>
</evidence>
<keyword evidence="5" id="KW-0408">Iron</keyword>